<evidence type="ECO:0000313" key="2">
    <source>
        <dbReference type="EMBL" id="CAA9354345.1"/>
    </source>
</evidence>
<name>A0A6J4MC32_9ACTN</name>
<sequence length="40" mass="4553">MAEGRVVQRPKAEPPGQIQVQLRSRPGRRRRVPRSTCPTT</sequence>
<dbReference type="AlphaFoldDB" id="A0A6J4MC32"/>
<protein>
    <submittedName>
        <fullName evidence="2">Uncharacterized protein</fullName>
    </submittedName>
</protein>
<organism evidence="2">
    <name type="scientific">uncultured Frankineae bacterium</name>
    <dbReference type="NCBI Taxonomy" id="437475"/>
    <lineage>
        <taxon>Bacteria</taxon>
        <taxon>Bacillati</taxon>
        <taxon>Actinomycetota</taxon>
        <taxon>Actinomycetes</taxon>
        <taxon>Frankiales</taxon>
        <taxon>environmental samples</taxon>
    </lineage>
</organism>
<proteinExistence type="predicted"/>
<evidence type="ECO:0000256" key="1">
    <source>
        <dbReference type="SAM" id="MobiDB-lite"/>
    </source>
</evidence>
<gene>
    <name evidence="2" type="ORF">AVDCRST_MAG07-3250</name>
</gene>
<accession>A0A6J4MC32</accession>
<feature type="region of interest" description="Disordered" evidence="1">
    <location>
        <begin position="1"/>
        <end position="40"/>
    </location>
</feature>
<reference evidence="2" key="1">
    <citation type="submission" date="2020-02" db="EMBL/GenBank/DDBJ databases">
        <authorList>
            <person name="Meier V. D."/>
        </authorList>
    </citation>
    <scope>NUCLEOTIDE SEQUENCE</scope>
    <source>
        <strain evidence="2">AVDCRST_MAG07</strain>
    </source>
</reference>
<dbReference type="EMBL" id="CADCUB010000155">
    <property type="protein sequence ID" value="CAA9354345.1"/>
    <property type="molecule type" value="Genomic_DNA"/>
</dbReference>